<dbReference type="Pfam" id="PF02753">
    <property type="entry name" value="PapD_C"/>
    <property type="match status" value="1"/>
</dbReference>
<comment type="caution">
    <text evidence="10">The sequence shown here is derived from an EMBL/GenBank/DDBJ whole genome shotgun (WGS) entry which is preliminary data.</text>
</comment>
<dbReference type="InterPro" id="IPR050643">
    <property type="entry name" value="Periplasmic_pilus_chap"/>
</dbReference>
<accession>A0A318FET2</accession>
<keyword evidence="4 7" id="KW-0732">Signal</keyword>
<gene>
    <name evidence="10" type="ORF">DET57_12764</name>
</gene>
<organism evidence="10 11">
    <name type="scientific">Klebsiella oxytoca</name>
    <dbReference type="NCBI Taxonomy" id="571"/>
    <lineage>
        <taxon>Bacteria</taxon>
        <taxon>Pseudomonadati</taxon>
        <taxon>Pseudomonadota</taxon>
        <taxon>Gammaproteobacteria</taxon>
        <taxon>Enterobacterales</taxon>
        <taxon>Enterobacteriaceae</taxon>
        <taxon>Klebsiella/Raoultella group</taxon>
        <taxon>Klebsiella</taxon>
    </lineage>
</organism>
<dbReference type="AlphaFoldDB" id="A0A318FET2"/>
<keyword evidence="3" id="KW-1029">Fimbrium biogenesis</keyword>
<dbReference type="Pfam" id="PF00345">
    <property type="entry name" value="PapD_N"/>
    <property type="match status" value="1"/>
</dbReference>
<comment type="subcellular location">
    <subcellularLocation>
        <location evidence="1">Periplasm</location>
    </subcellularLocation>
</comment>
<dbReference type="GO" id="GO:0030288">
    <property type="term" value="C:outer membrane-bounded periplasmic space"/>
    <property type="evidence" value="ECO:0007669"/>
    <property type="project" value="InterPro"/>
</dbReference>
<dbReference type="SUPFAM" id="SSF49584">
    <property type="entry name" value="Periplasmic chaperone C-domain"/>
    <property type="match status" value="1"/>
</dbReference>
<feature type="domain" description="Pili assembly chaperone N-terminal" evidence="8">
    <location>
        <begin position="25"/>
        <end position="143"/>
    </location>
</feature>
<dbReference type="PANTHER" id="PTHR30251">
    <property type="entry name" value="PILUS ASSEMBLY CHAPERONE"/>
    <property type="match status" value="1"/>
</dbReference>
<name>A0A318FET2_KLEOX</name>
<protein>
    <submittedName>
        <fullName evidence="10">P pilus assembly chaperone PapD</fullName>
    </submittedName>
</protein>
<dbReference type="InterPro" id="IPR016147">
    <property type="entry name" value="Pili_assmbl_chaperone_N"/>
</dbReference>
<dbReference type="InterPro" id="IPR036316">
    <property type="entry name" value="Pili_assmbl_chap_C_dom_sf"/>
</dbReference>
<keyword evidence="6" id="KW-0143">Chaperone</keyword>
<proteinExistence type="inferred from homology"/>
<evidence type="ECO:0000256" key="3">
    <source>
        <dbReference type="ARBA" id="ARBA00022558"/>
    </source>
</evidence>
<evidence type="ECO:0000256" key="1">
    <source>
        <dbReference type="ARBA" id="ARBA00004418"/>
    </source>
</evidence>
<dbReference type="InterPro" id="IPR016148">
    <property type="entry name" value="Pili_assmbl_chaperone_C"/>
</dbReference>
<dbReference type="InterPro" id="IPR001829">
    <property type="entry name" value="Pili_assmbl_chaperone_bac"/>
</dbReference>
<evidence type="ECO:0000259" key="9">
    <source>
        <dbReference type="Pfam" id="PF02753"/>
    </source>
</evidence>
<evidence type="ECO:0000313" key="10">
    <source>
        <dbReference type="EMBL" id="PXW37078.1"/>
    </source>
</evidence>
<evidence type="ECO:0000256" key="2">
    <source>
        <dbReference type="ARBA" id="ARBA00007399"/>
    </source>
</evidence>
<dbReference type="GO" id="GO:0071555">
    <property type="term" value="P:cell wall organization"/>
    <property type="evidence" value="ECO:0007669"/>
    <property type="project" value="InterPro"/>
</dbReference>
<feature type="domain" description="Pili assembly chaperone C-terminal" evidence="9">
    <location>
        <begin position="166"/>
        <end position="219"/>
    </location>
</feature>
<keyword evidence="5" id="KW-0574">Periplasm</keyword>
<evidence type="ECO:0000256" key="6">
    <source>
        <dbReference type="ARBA" id="ARBA00023186"/>
    </source>
</evidence>
<dbReference type="PRINTS" id="PR00969">
    <property type="entry name" value="CHAPERONPILI"/>
</dbReference>
<feature type="chain" id="PRO_5016346251" evidence="7">
    <location>
        <begin position="25"/>
        <end position="224"/>
    </location>
</feature>
<comment type="similarity">
    <text evidence="2">Belongs to the periplasmic pilus chaperone family.</text>
</comment>
<feature type="signal peptide" evidence="7">
    <location>
        <begin position="1"/>
        <end position="24"/>
    </location>
</feature>
<reference evidence="10 11" key="1">
    <citation type="submission" date="2018-05" db="EMBL/GenBank/DDBJ databases">
        <title>Freshwater and sediment microbial communities from various areas in North America, analyzing microbe dynamics in response to fracking.</title>
        <authorList>
            <person name="Lamendella R."/>
        </authorList>
    </citation>
    <scope>NUCLEOTIDE SEQUENCE [LARGE SCALE GENOMIC DNA]</scope>
    <source>
        <strain evidence="10 11">67</strain>
    </source>
</reference>
<evidence type="ECO:0000256" key="5">
    <source>
        <dbReference type="ARBA" id="ARBA00022764"/>
    </source>
</evidence>
<dbReference type="EMBL" id="QJJG01000027">
    <property type="protein sequence ID" value="PXW37078.1"/>
    <property type="molecule type" value="Genomic_DNA"/>
</dbReference>
<dbReference type="InterPro" id="IPR008962">
    <property type="entry name" value="PapD-like_sf"/>
</dbReference>
<sequence length="224" mass="25076">MMVVIMKRTIAAIAFLLLSTAAQAGIVMGGTRVVYQEGKREAAISVTNADTHSPYLVQSWVENYAPENKSRVPFIVTPPLYRLDPEQQNVLRINYIGGNMPADRESVFWLNVKSIAPTQKDETNKLQVNIKSKFKIFYRPEGLAGEPADAWRKLTFKIEGNRLIAQNPTPYFVSFFVISVGGKEISEPGMIGPMTYKEWPVNGSGVVKWRAINDFGGITDYVQQ</sequence>
<dbReference type="InterPro" id="IPR013783">
    <property type="entry name" value="Ig-like_fold"/>
</dbReference>
<evidence type="ECO:0000256" key="4">
    <source>
        <dbReference type="ARBA" id="ARBA00022729"/>
    </source>
</evidence>
<dbReference type="Proteomes" id="UP000247485">
    <property type="component" value="Unassembled WGS sequence"/>
</dbReference>
<dbReference type="SUPFAM" id="SSF49354">
    <property type="entry name" value="PapD-like"/>
    <property type="match status" value="1"/>
</dbReference>
<dbReference type="FunFam" id="2.60.40.10:FF:000458">
    <property type="entry name" value="Molecular chaperone FimC"/>
    <property type="match status" value="1"/>
</dbReference>
<dbReference type="PANTHER" id="PTHR30251:SF2">
    <property type="entry name" value="FIMBRIAL CHAPERONE YADV-RELATED"/>
    <property type="match status" value="1"/>
</dbReference>
<evidence type="ECO:0000313" key="11">
    <source>
        <dbReference type="Proteomes" id="UP000247485"/>
    </source>
</evidence>
<dbReference type="Gene3D" id="2.60.40.10">
    <property type="entry name" value="Immunoglobulins"/>
    <property type="match status" value="2"/>
</dbReference>
<evidence type="ECO:0000256" key="7">
    <source>
        <dbReference type="SAM" id="SignalP"/>
    </source>
</evidence>
<evidence type="ECO:0000259" key="8">
    <source>
        <dbReference type="Pfam" id="PF00345"/>
    </source>
</evidence>